<keyword evidence="2" id="KW-1185">Reference proteome</keyword>
<dbReference type="EMBL" id="MH669013">
    <property type="protein sequence ID" value="AXQ62115.1"/>
    <property type="molecule type" value="Genomic_DNA"/>
</dbReference>
<proteinExistence type="predicted"/>
<gene>
    <name evidence="1" type="primary">82</name>
    <name evidence="1" type="ORF">SEA_SKYSAND_82</name>
</gene>
<evidence type="ECO:0000313" key="1">
    <source>
        <dbReference type="EMBL" id="AXQ62115.1"/>
    </source>
</evidence>
<sequence>MKLTTIWTIPAMTLRERIRRTDEAFWRWLAHRLPRKLAYWSLIDSGVRNIRSDEVVPAVPFVTVLQRAEKS</sequence>
<reference evidence="1 2" key="1">
    <citation type="submission" date="2018-07" db="EMBL/GenBank/DDBJ databases">
        <authorList>
            <person name="Paudel S."/>
            <person name="Allison O."/>
            <person name="Bailey A.D."/>
            <person name="Brown D.S."/>
            <person name="Bonilla M.E."/>
            <person name="Bonilla Y.V."/>
            <person name="Cates D."/>
            <person name="Carrothers E.I."/>
            <person name="Chibueze J."/>
            <person name="Davis M.L."/>
            <person name="DelaEspriella B.L."/>
            <person name="Draper A."/>
            <person name="Fleury J.A."/>
            <person name="Guzman S."/>
            <person name="Hibbitts D."/>
            <person name="Johnson I.J."/>
            <person name="Liu A."/>
            <person name="McGeady S.J."/>
            <person name="Nelson T.K."/>
            <person name="Parrish M.E."/>
            <person name="Pete A.B."/>
            <person name="Reed J."/>
            <person name="Burgos S.B."/>
            <person name="Summer D.S."/>
            <person name="Washington A.O."/>
            <person name="Belay S."/>
            <person name="Gibbs K.A."/>
            <person name="Guillen V.E."/>
            <person name="Modlin S.E."/>
            <person name="Buchser W.J."/>
            <person name="Forsyth M.H."/>
            <person name="Saha M.S."/>
            <person name="Butela K.A."/>
            <person name="Garlena R.A."/>
            <person name="Russell D.A."/>
            <person name="Pope W.H."/>
            <person name="Jacobs-Sera D."/>
            <person name="Hatfull G.F."/>
        </authorList>
    </citation>
    <scope>NUCLEOTIDE SEQUENCE [LARGE SCALE GENOMIC DNA]</scope>
</reference>
<dbReference type="KEGG" id="vg:65115819"/>
<accession>A0A385DUA3</accession>
<protein>
    <submittedName>
        <fullName evidence="1">Uncharacterized protein</fullName>
    </submittedName>
</protein>
<evidence type="ECO:0000313" key="2">
    <source>
        <dbReference type="Proteomes" id="UP000263200"/>
    </source>
</evidence>
<dbReference type="RefSeq" id="YP_010098150.1">
    <property type="nucleotide sequence ID" value="NC_055764.1"/>
</dbReference>
<dbReference type="Proteomes" id="UP000263200">
    <property type="component" value="Segment"/>
</dbReference>
<name>A0A385DUA3_9CAUD</name>
<dbReference type="GeneID" id="65115819"/>
<organism evidence="1 2">
    <name type="scientific">Gordonia phage Skysand</name>
    <dbReference type="NCBI Taxonomy" id="2301559"/>
    <lineage>
        <taxon>Viruses</taxon>
        <taxon>Duplodnaviria</taxon>
        <taxon>Heunggongvirae</taxon>
        <taxon>Uroviricota</taxon>
        <taxon>Caudoviricetes</taxon>
        <taxon>Zierdtviridae</taxon>
        <taxon>Emilbogenvirinae</taxon>
        <taxon>Skysandvirus</taxon>
        <taxon>Skysandvirus skysand</taxon>
    </lineage>
</organism>